<dbReference type="SUPFAM" id="SSF54637">
    <property type="entry name" value="Thioesterase/thiol ester dehydrase-isomerase"/>
    <property type="match status" value="1"/>
</dbReference>
<reference evidence="3" key="1">
    <citation type="submission" date="2020-05" db="EMBL/GenBank/DDBJ databases">
        <authorList>
            <person name="Chiriac C."/>
            <person name="Salcher M."/>
            <person name="Ghai R."/>
            <person name="Kavagutti S V."/>
        </authorList>
    </citation>
    <scope>NUCLEOTIDE SEQUENCE</scope>
</reference>
<dbReference type="GO" id="GO:0061522">
    <property type="term" value="F:1,4-dihydroxy-2-naphthoyl-CoA thioesterase activity"/>
    <property type="evidence" value="ECO:0007669"/>
    <property type="project" value="TreeGrafter"/>
</dbReference>
<dbReference type="EMBL" id="CAFBMK010000024">
    <property type="protein sequence ID" value="CAB4902527.1"/>
    <property type="molecule type" value="Genomic_DNA"/>
</dbReference>
<gene>
    <name evidence="3" type="ORF">UFOPK3564_00660</name>
</gene>
<dbReference type="InterPro" id="IPR006683">
    <property type="entry name" value="Thioestr_dom"/>
</dbReference>
<dbReference type="PANTHER" id="PTHR43240:SF5">
    <property type="entry name" value="1,4-DIHYDROXY-2-NAPHTHOYL-COA THIOESTERASE 1"/>
    <property type="match status" value="1"/>
</dbReference>
<dbReference type="InterPro" id="IPR029069">
    <property type="entry name" value="HotDog_dom_sf"/>
</dbReference>
<feature type="domain" description="Thioesterase" evidence="2">
    <location>
        <begin position="43"/>
        <end position="121"/>
    </location>
</feature>
<organism evidence="3">
    <name type="scientific">freshwater metagenome</name>
    <dbReference type="NCBI Taxonomy" id="449393"/>
    <lineage>
        <taxon>unclassified sequences</taxon>
        <taxon>metagenomes</taxon>
        <taxon>ecological metagenomes</taxon>
    </lineage>
</organism>
<proteinExistence type="predicted"/>
<keyword evidence="1" id="KW-0378">Hydrolase</keyword>
<evidence type="ECO:0000256" key="1">
    <source>
        <dbReference type="ARBA" id="ARBA00022801"/>
    </source>
</evidence>
<dbReference type="NCBIfam" id="TIGR00369">
    <property type="entry name" value="unchar_dom_1"/>
    <property type="match status" value="1"/>
</dbReference>
<evidence type="ECO:0000313" key="3">
    <source>
        <dbReference type="EMBL" id="CAB4902527.1"/>
    </source>
</evidence>
<dbReference type="CDD" id="cd03443">
    <property type="entry name" value="PaaI_thioesterase"/>
    <property type="match status" value="1"/>
</dbReference>
<dbReference type="Gene3D" id="3.10.129.10">
    <property type="entry name" value="Hotdog Thioesterase"/>
    <property type="match status" value="1"/>
</dbReference>
<dbReference type="PANTHER" id="PTHR43240">
    <property type="entry name" value="1,4-DIHYDROXY-2-NAPHTHOYL-COA THIOESTERASE 1"/>
    <property type="match status" value="1"/>
</dbReference>
<evidence type="ECO:0000259" key="2">
    <source>
        <dbReference type="Pfam" id="PF03061"/>
    </source>
</evidence>
<dbReference type="Pfam" id="PF03061">
    <property type="entry name" value="4HBT"/>
    <property type="match status" value="1"/>
</dbReference>
<protein>
    <submittedName>
        <fullName evidence="3">Unannotated protein</fullName>
    </submittedName>
</protein>
<sequence length="133" mass="14487">MEFETKIAPEKTLDGLLGLQFGDFGEDWAEASLEVGDHVRQPMGLVHGGVYAAIAESLTSMATARAVVPQGFAAQGLSNTTNFLRPCFEGTVHARAERLHKGRTTWVWDVRMTDDQGRACAITRMVIAVRPLG</sequence>
<name>A0A6J7G3P9_9ZZZZ</name>
<accession>A0A6J7G3P9</accession>
<dbReference type="AlphaFoldDB" id="A0A6J7G3P9"/>
<dbReference type="GO" id="GO:0005829">
    <property type="term" value="C:cytosol"/>
    <property type="evidence" value="ECO:0007669"/>
    <property type="project" value="TreeGrafter"/>
</dbReference>
<dbReference type="InterPro" id="IPR003736">
    <property type="entry name" value="PAAI_dom"/>
</dbReference>